<dbReference type="HOGENOM" id="CLU_2286844_0_0_3"/>
<accession>B7KFN3</accession>
<dbReference type="AlphaFoldDB" id="B7KFN3"/>
<dbReference type="Proteomes" id="UP000002384">
    <property type="component" value="Chromosome"/>
</dbReference>
<dbReference type="KEGG" id="cyc:PCC7424_5005"/>
<dbReference type="EMBL" id="CP001291">
    <property type="protein sequence ID" value="ACK73358.1"/>
    <property type="molecule type" value="Genomic_DNA"/>
</dbReference>
<dbReference type="RefSeq" id="WP_015956938.1">
    <property type="nucleotide sequence ID" value="NC_011729.1"/>
</dbReference>
<organism evidence="1 2">
    <name type="scientific">Gloeothece citriformis (strain PCC 7424)</name>
    <name type="common">Cyanothece sp. (strain PCC 7424)</name>
    <dbReference type="NCBI Taxonomy" id="65393"/>
    <lineage>
        <taxon>Bacteria</taxon>
        <taxon>Bacillati</taxon>
        <taxon>Cyanobacteriota</taxon>
        <taxon>Cyanophyceae</taxon>
        <taxon>Oscillatoriophycideae</taxon>
        <taxon>Chroococcales</taxon>
        <taxon>Aphanothecaceae</taxon>
        <taxon>Gloeothece</taxon>
        <taxon>Gloeothece citriformis</taxon>
    </lineage>
</organism>
<dbReference type="OrthoDB" id="574524at2"/>
<name>B7KFN3_GLOC7</name>
<gene>
    <name evidence="1" type="ordered locus">PCC7424_5005</name>
</gene>
<evidence type="ECO:0000313" key="1">
    <source>
        <dbReference type="EMBL" id="ACK73358.1"/>
    </source>
</evidence>
<sequence length="101" mass="11921">MVKDLSVEEFCNFWIPKLYGISKGKRGYKKACIEVLSYITQYSPDTCANWVSTRKRKVNPPRILLKYLRLVHQAWLQEEFLMPKTLENLKKDLNLAQNTDI</sequence>
<proteinExistence type="predicted"/>
<protein>
    <submittedName>
        <fullName evidence="1">Uncharacterized protein</fullName>
    </submittedName>
</protein>
<evidence type="ECO:0000313" key="2">
    <source>
        <dbReference type="Proteomes" id="UP000002384"/>
    </source>
</evidence>
<reference evidence="2" key="1">
    <citation type="journal article" date="2011" name="MBio">
        <title>Novel metabolic attributes of the genus Cyanothece, comprising a group of unicellular nitrogen-fixing Cyanobacteria.</title>
        <authorList>
            <person name="Bandyopadhyay A."/>
            <person name="Elvitigala T."/>
            <person name="Welsh E."/>
            <person name="Stockel J."/>
            <person name="Liberton M."/>
            <person name="Min H."/>
            <person name="Sherman L.A."/>
            <person name="Pakrasi H.B."/>
        </authorList>
    </citation>
    <scope>NUCLEOTIDE SEQUENCE [LARGE SCALE GENOMIC DNA]</scope>
    <source>
        <strain evidence="2">PCC 7424</strain>
    </source>
</reference>
<keyword evidence="2" id="KW-1185">Reference proteome</keyword>